<keyword evidence="5" id="KW-0256">Endoplasmic reticulum</keyword>
<evidence type="ECO:0000256" key="2">
    <source>
        <dbReference type="ARBA" id="ARBA00009141"/>
    </source>
</evidence>
<dbReference type="GO" id="GO:0030246">
    <property type="term" value="F:carbohydrate binding"/>
    <property type="evidence" value="ECO:0007669"/>
    <property type="project" value="InterPro"/>
</dbReference>
<keyword evidence="4" id="KW-0732">Signal</keyword>
<name>X1MDY7_9ZZZZ</name>
<evidence type="ECO:0000256" key="1">
    <source>
        <dbReference type="ARBA" id="ARBA00004115"/>
    </source>
</evidence>
<evidence type="ECO:0000256" key="6">
    <source>
        <dbReference type="ARBA" id="ARBA00022989"/>
    </source>
</evidence>
<accession>X1MDY7</accession>
<keyword evidence="9" id="KW-0119">Carbohydrate metabolism</keyword>
<dbReference type="Pfam" id="PF11721">
    <property type="entry name" value="Malectin"/>
    <property type="match status" value="1"/>
</dbReference>
<feature type="non-terminal residue" evidence="11">
    <location>
        <position position="1"/>
    </location>
</feature>
<proteinExistence type="inferred from homology"/>
<feature type="domain" description="Malectin" evidence="10">
    <location>
        <begin position="5"/>
        <end position="133"/>
    </location>
</feature>
<evidence type="ECO:0000256" key="3">
    <source>
        <dbReference type="ARBA" id="ARBA00022692"/>
    </source>
</evidence>
<dbReference type="SUPFAM" id="SSF49785">
    <property type="entry name" value="Galactose-binding domain-like"/>
    <property type="match status" value="1"/>
</dbReference>
<dbReference type="InterPro" id="IPR021720">
    <property type="entry name" value="Malectin_dom"/>
</dbReference>
<dbReference type="Gene3D" id="2.60.120.430">
    <property type="entry name" value="Galactose-binding lectin"/>
    <property type="match status" value="1"/>
</dbReference>
<evidence type="ECO:0000256" key="8">
    <source>
        <dbReference type="ARBA" id="ARBA00023180"/>
    </source>
</evidence>
<dbReference type="AlphaFoldDB" id="X1MDY7"/>
<evidence type="ECO:0000256" key="5">
    <source>
        <dbReference type="ARBA" id="ARBA00022824"/>
    </source>
</evidence>
<sequence>EPYTDKSGNLWLPDQYMEEGNTWGVADGMTVDRGDLGITGTDSPKIYETECYSMSAYKFKVPNGQYTVRLHFAETYEGITGEGQRVFSVTINDKVVLEDFDPYKEGGGFEKPVVKEFKDVTITDEKLVIGFISDIQNPEINGIEILSE</sequence>
<keyword evidence="3" id="KW-0812">Transmembrane</keyword>
<keyword evidence="8" id="KW-0325">Glycoprotein</keyword>
<dbReference type="InterPro" id="IPR008979">
    <property type="entry name" value="Galactose-bd-like_sf"/>
</dbReference>
<dbReference type="InterPro" id="IPR039155">
    <property type="entry name" value="MLEC"/>
</dbReference>
<keyword evidence="7" id="KW-0472">Membrane</keyword>
<protein>
    <recommendedName>
        <fullName evidence="10">Malectin domain-containing protein</fullName>
    </recommendedName>
</protein>
<evidence type="ECO:0000256" key="4">
    <source>
        <dbReference type="ARBA" id="ARBA00022729"/>
    </source>
</evidence>
<comment type="subcellular location">
    <subcellularLocation>
        <location evidence="1">Endoplasmic reticulum membrane</location>
        <topology evidence="1">Single-pass type I membrane protein</topology>
    </subcellularLocation>
</comment>
<gene>
    <name evidence="11" type="ORF">S06H3_26505</name>
</gene>
<dbReference type="PANTHER" id="PTHR13460">
    <property type="match status" value="1"/>
</dbReference>
<evidence type="ECO:0000259" key="10">
    <source>
        <dbReference type="Pfam" id="PF11721"/>
    </source>
</evidence>
<dbReference type="PANTHER" id="PTHR13460:SF0">
    <property type="entry name" value="MALECTIN"/>
    <property type="match status" value="1"/>
</dbReference>
<dbReference type="EMBL" id="BARV01015324">
    <property type="protein sequence ID" value="GAI29463.1"/>
    <property type="molecule type" value="Genomic_DNA"/>
</dbReference>
<comment type="caution">
    <text evidence="11">The sequence shown here is derived from an EMBL/GenBank/DDBJ whole genome shotgun (WGS) entry which is preliminary data.</text>
</comment>
<organism evidence="11">
    <name type="scientific">marine sediment metagenome</name>
    <dbReference type="NCBI Taxonomy" id="412755"/>
    <lineage>
        <taxon>unclassified sequences</taxon>
        <taxon>metagenomes</taxon>
        <taxon>ecological metagenomes</taxon>
    </lineage>
</organism>
<comment type="similarity">
    <text evidence="2">Belongs to the malectin family.</text>
</comment>
<keyword evidence="6" id="KW-1133">Transmembrane helix</keyword>
<evidence type="ECO:0000256" key="9">
    <source>
        <dbReference type="ARBA" id="ARBA00023277"/>
    </source>
</evidence>
<evidence type="ECO:0000256" key="7">
    <source>
        <dbReference type="ARBA" id="ARBA00023136"/>
    </source>
</evidence>
<reference evidence="11" key="1">
    <citation type="journal article" date="2014" name="Front. Microbiol.">
        <title>High frequency of phylogenetically diverse reductive dehalogenase-homologous genes in deep subseafloor sedimentary metagenomes.</title>
        <authorList>
            <person name="Kawai M."/>
            <person name="Futagami T."/>
            <person name="Toyoda A."/>
            <person name="Takaki Y."/>
            <person name="Nishi S."/>
            <person name="Hori S."/>
            <person name="Arai W."/>
            <person name="Tsubouchi T."/>
            <person name="Morono Y."/>
            <person name="Uchiyama I."/>
            <person name="Ito T."/>
            <person name="Fujiyama A."/>
            <person name="Inagaki F."/>
            <person name="Takami H."/>
        </authorList>
    </citation>
    <scope>NUCLEOTIDE SEQUENCE</scope>
    <source>
        <strain evidence="11">Expedition CK06-06</strain>
    </source>
</reference>
<dbReference type="GO" id="GO:0005789">
    <property type="term" value="C:endoplasmic reticulum membrane"/>
    <property type="evidence" value="ECO:0007669"/>
    <property type="project" value="UniProtKB-SubCell"/>
</dbReference>
<evidence type="ECO:0000313" key="11">
    <source>
        <dbReference type="EMBL" id="GAI29463.1"/>
    </source>
</evidence>